<gene>
    <name evidence="2" type="ORF">HK103_004522</name>
</gene>
<name>A0AAD5Y3Z8_9FUNG</name>
<sequence length="94" mass="10621">MRSMHKQTVEDQETRPVEKQKKINPFVEKDGLSDAGKLIDSIYQNTNKIWGIIEPVKPKRVKFNESKFVSSKDELNTAGNLMDGLIGATETSKI</sequence>
<dbReference type="EMBL" id="JADGKB010000038">
    <property type="protein sequence ID" value="KAJ3257447.1"/>
    <property type="molecule type" value="Genomic_DNA"/>
</dbReference>
<reference evidence="2" key="1">
    <citation type="submission" date="2020-05" db="EMBL/GenBank/DDBJ databases">
        <title>Phylogenomic resolution of chytrid fungi.</title>
        <authorList>
            <person name="Stajich J.E."/>
            <person name="Amses K."/>
            <person name="Simmons R."/>
            <person name="Seto K."/>
            <person name="Myers J."/>
            <person name="Bonds A."/>
            <person name="Quandt C.A."/>
            <person name="Barry K."/>
            <person name="Liu P."/>
            <person name="Grigoriev I."/>
            <person name="Longcore J.E."/>
            <person name="James T.Y."/>
        </authorList>
    </citation>
    <scope>NUCLEOTIDE SEQUENCE</scope>
    <source>
        <strain evidence="2">PLAUS21</strain>
    </source>
</reference>
<dbReference type="Proteomes" id="UP001210925">
    <property type="component" value="Unassembled WGS sequence"/>
</dbReference>
<organism evidence="2 3">
    <name type="scientific">Boothiomyces macroporosus</name>
    <dbReference type="NCBI Taxonomy" id="261099"/>
    <lineage>
        <taxon>Eukaryota</taxon>
        <taxon>Fungi</taxon>
        <taxon>Fungi incertae sedis</taxon>
        <taxon>Chytridiomycota</taxon>
        <taxon>Chytridiomycota incertae sedis</taxon>
        <taxon>Chytridiomycetes</taxon>
        <taxon>Rhizophydiales</taxon>
        <taxon>Terramycetaceae</taxon>
        <taxon>Boothiomyces</taxon>
    </lineage>
</organism>
<evidence type="ECO:0000313" key="3">
    <source>
        <dbReference type="Proteomes" id="UP001210925"/>
    </source>
</evidence>
<accession>A0AAD5Y3Z8</accession>
<proteinExistence type="predicted"/>
<keyword evidence="3" id="KW-1185">Reference proteome</keyword>
<feature type="region of interest" description="Disordered" evidence="1">
    <location>
        <begin position="1"/>
        <end position="26"/>
    </location>
</feature>
<dbReference type="AlphaFoldDB" id="A0AAD5Y3Z8"/>
<comment type="caution">
    <text evidence="2">The sequence shown here is derived from an EMBL/GenBank/DDBJ whole genome shotgun (WGS) entry which is preliminary data.</text>
</comment>
<feature type="compositionally biased region" description="Basic and acidic residues" evidence="1">
    <location>
        <begin position="7"/>
        <end position="26"/>
    </location>
</feature>
<protein>
    <submittedName>
        <fullName evidence="2">Uncharacterized protein</fullName>
    </submittedName>
</protein>
<evidence type="ECO:0000313" key="2">
    <source>
        <dbReference type="EMBL" id="KAJ3257447.1"/>
    </source>
</evidence>
<evidence type="ECO:0000256" key="1">
    <source>
        <dbReference type="SAM" id="MobiDB-lite"/>
    </source>
</evidence>